<accession>A0AAE1CLV1</accession>
<dbReference type="AlphaFoldDB" id="A0AAE1CLV1"/>
<dbReference type="Gene3D" id="2.10.70.10">
    <property type="entry name" value="Complement Module, domain 1"/>
    <property type="match status" value="2"/>
</dbReference>
<sequence length="735" mass="79079">MLWMYRYACPLTDVVNVACPLGRMTDVVDVACPLGRMTDVVDVACPLGRMTDVVDIACPLGRFTDIVDIACPLGRFTDVVDVACPLGRMTDVVDIACPLGRFTDIADIACPLAGSCGQPTRLPGSEAYVLSSTGYGSTFTFRCRASYFRLEGQSSLQKNSVVTCMGDGRWDFGDLRCIAPSCVDPGTRPGVIQDATSYEEYSLVYYRCVRSGFEPTDKRPLLCFWDPTDNTLKWNGTAPDCVDVEPPTFTNCEIRDLVIPKLTRPTANDPSALDNVKVSTFRITPSNHYMSQVLESGRSVTYLAQDAAGNTATCDIEISIRDEEPPVLTCRESFTVRLTTADATQSYTMSDLVTSQSDNSGTVALEMTPSQLTFDRRSVDETYTAKITATDPTGNTDVCLVQIKVEANPCVDWSIHVDNGRTSCQFTGSGYTCTVTCEAGFVLYENPGQSGVVMSCSNGGPWSREKPACVAQRADVYRQSFQLRYLTGASIASSCVQTYTDQLTSQEPNMVQNLQELCSTTLPQAQVTAASAGPLVSVQSDTVYSIFTVDISSAGGSTSQNNNAVDQCAAYIRNAFVSVTNTIFSVSRLSSEGLCPGSAQANFQNNLQDGRGCGNNEESYSSGGQQTCLSCPFGYSSRNGQKCDACAAGTYFSAEFAGCVACPDNARWVGTGARSEMDCYLTCPYGYKSTSGSAPCQICPKDTYSRDRTTCASCPADMFTSQDGQALISSCRGTC</sequence>
<dbReference type="InterPro" id="IPR035976">
    <property type="entry name" value="Sushi/SCR/CCP_sf"/>
</dbReference>
<dbReference type="InterPro" id="IPR043555">
    <property type="entry name" value="SRPX-like"/>
</dbReference>
<dbReference type="SMART" id="SM01411">
    <property type="entry name" value="Ephrin_rec_like"/>
    <property type="match status" value="2"/>
</dbReference>
<reference evidence="6" key="1">
    <citation type="journal article" date="2023" name="G3 (Bethesda)">
        <title>A reference genome for the long-term kleptoplast-retaining sea slug Elysia crispata morphotype clarki.</title>
        <authorList>
            <person name="Eastman K.E."/>
            <person name="Pendleton A.L."/>
            <person name="Shaikh M.A."/>
            <person name="Suttiyut T."/>
            <person name="Ogas R."/>
            <person name="Tomko P."/>
            <person name="Gavelis G."/>
            <person name="Widhalm J.R."/>
            <person name="Wisecaver J.H."/>
        </authorList>
    </citation>
    <scope>NUCLEOTIDE SEQUENCE</scope>
    <source>
        <strain evidence="6">ECLA1</strain>
    </source>
</reference>
<evidence type="ECO:0008006" key="8">
    <source>
        <dbReference type="Google" id="ProtNLM"/>
    </source>
</evidence>
<dbReference type="SUPFAM" id="SSF57184">
    <property type="entry name" value="Growth factor receptor domain"/>
    <property type="match status" value="1"/>
</dbReference>
<protein>
    <recommendedName>
        <fullName evidence="8">Sushi, von Willebrand factor type A, EGF and pentraxin domain-containing protein 1</fullName>
    </recommendedName>
</protein>
<feature type="domain" description="HYR" evidence="4">
    <location>
        <begin position="242"/>
        <end position="322"/>
    </location>
</feature>
<gene>
    <name evidence="6" type="ORF">RRG08_019385</name>
</gene>
<evidence type="ECO:0000313" key="6">
    <source>
        <dbReference type="EMBL" id="KAK3709549.1"/>
    </source>
</evidence>
<dbReference type="PROSITE" id="PS50923">
    <property type="entry name" value="SUSHI"/>
    <property type="match status" value="2"/>
</dbReference>
<feature type="domain" description="Sushi" evidence="5">
    <location>
        <begin position="408"/>
        <end position="471"/>
    </location>
</feature>
<dbReference type="PROSITE" id="PS50825">
    <property type="entry name" value="HYR"/>
    <property type="match status" value="2"/>
</dbReference>
<keyword evidence="2" id="KW-1015">Disulfide bond</keyword>
<proteinExistence type="predicted"/>
<dbReference type="InterPro" id="IPR011641">
    <property type="entry name" value="Tyr-kin_ephrin_A/B_rcpt-like"/>
</dbReference>
<dbReference type="EMBL" id="JAWDGP010007658">
    <property type="protein sequence ID" value="KAK3709549.1"/>
    <property type="molecule type" value="Genomic_DNA"/>
</dbReference>
<evidence type="ECO:0000259" key="5">
    <source>
        <dbReference type="PROSITE" id="PS50923"/>
    </source>
</evidence>
<dbReference type="Pfam" id="PF07699">
    <property type="entry name" value="Ephrin_rec_like"/>
    <property type="match status" value="2"/>
</dbReference>
<evidence type="ECO:0000313" key="7">
    <source>
        <dbReference type="Proteomes" id="UP001283361"/>
    </source>
</evidence>
<dbReference type="SMART" id="SM00032">
    <property type="entry name" value="CCP"/>
    <property type="match status" value="3"/>
</dbReference>
<feature type="domain" description="HYR" evidence="4">
    <location>
        <begin position="323"/>
        <end position="407"/>
    </location>
</feature>
<dbReference type="InterPro" id="IPR003410">
    <property type="entry name" value="HYR_dom"/>
</dbReference>
<feature type="domain" description="Sushi" evidence="5">
    <location>
        <begin position="114"/>
        <end position="179"/>
    </location>
</feature>
<organism evidence="6 7">
    <name type="scientific">Elysia crispata</name>
    <name type="common">lettuce slug</name>
    <dbReference type="NCBI Taxonomy" id="231223"/>
    <lineage>
        <taxon>Eukaryota</taxon>
        <taxon>Metazoa</taxon>
        <taxon>Spiralia</taxon>
        <taxon>Lophotrochozoa</taxon>
        <taxon>Mollusca</taxon>
        <taxon>Gastropoda</taxon>
        <taxon>Heterobranchia</taxon>
        <taxon>Euthyneura</taxon>
        <taxon>Panpulmonata</taxon>
        <taxon>Sacoglossa</taxon>
        <taxon>Placobranchoidea</taxon>
        <taxon>Plakobranchidae</taxon>
        <taxon>Elysia</taxon>
    </lineage>
</organism>
<dbReference type="Pfam" id="PF00084">
    <property type="entry name" value="Sushi"/>
    <property type="match status" value="1"/>
</dbReference>
<dbReference type="CDD" id="cd00033">
    <property type="entry name" value="CCP"/>
    <property type="match status" value="1"/>
</dbReference>
<evidence type="ECO:0000256" key="2">
    <source>
        <dbReference type="ARBA" id="ARBA00023157"/>
    </source>
</evidence>
<dbReference type="SUPFAM" id="SSF57535">
    <property type="entry name" value="Complement control module/SCR domain"/>
    <property type="match status" value="3"/>
</dbReference>
<dbReference type="Proteomes" id="UP001283361">
    <property type="component" value="Unassembled WGS sequence"/>
</dbReference>
<dbReference type="InterPro" id="IPR009030">
    <property type="entry name" value="Growth_fac_rcpt_cys_sf"/>
</dbReference>
<name>A0AAE1CLV1_9GAST</name>
<dbReference type="PANTHER" id="PTHR46343:SF2">
    <property type="entry name" value="SUSHI_VON WILLEBRAND FACTOR TYPE A_EGF_PENTRAXIN DOMAIN-CONTAINING 1"/>
    <property type="match status" value="1"/>
</dbReference>
<dbReference type="PANTHER" id="PTHR46343">
    <property type="entry name" value="HYR DOMAIN-CONTAINING PROTEIN"/>
    <property type="match status" value="1"/>
</dbReference>
<keyword evidence="3" id="KW-0768">Sushi</keyword>
<keyword evidence="1" id="KW-0677">Repeat</keyword>
<comment type="caution">
    <text evidence="6">The sequence shown here is derived from an EMBL/GenBank/DDBJ whole genome shotgun (WGS) entry which is preliminary data.</text>
</comment>
<evidence type="ECO:0000256" key="3">
    <source>
        <dbReference type="PROSITE-ProRule" id="PRU00302"/>
    </source>
</evidence>
<keyword evidence="7" id="KW-1185">Reference proteome</keyword>
<dbReference type="InterPro" id="IPR000436">
    <property type="entry name" value="Sushi_SCR_CCP_dom"/>
</dbReference>
<comment type="caution">
    <text evidence="3">Lacks conserved residue(s) required for the propagation of feature annotation.</text>
</comment>
<evidence type="ECO:0000259" key="4">
    <source>
        <dbReference type="PROSITE" id="PS50825"/>
    </source>
</evidence>
<evidence type="ECO:0000256" key="1">
    <source>
        <dbReference type="ARBA" id="ARBA00022737"/>
    </source>
</evidence>